<reference evidence="4 5" key="1">
    <citation type="journal article" date="2019" name="ISME J.">
        <title>Isolation and characterization of a thermophilic sulfur- and iron-reducing thaumarchaeote from a terrestrial acidic hot spring.</title>
        <authorList>
            <person name="Kato S."/>
            <person name="Itoh T."/>
            <person name="Yuki M."/>
            <person name="Nagamori M."/>
            <person name="Ohnishi M."/>
            <person name="Uematsu K."/>
            <person name="Suzuki K."/>
            <person name="Takashina T."/>
            <person name="Ohkuma M."/>
        </authorList>
    </citation>
    <scope>NUCLEOTIDE SEQUENCE [LARGE SCALE GENOMIC DNA]</scope>
    <source>
        <strain evidence="4 5">NAS-02</strain>
    </source>
</reference>
<protein>
    <submittedName>
        <fullName evidence="4">tRNA pseudouridine 13 synthase</fullName>
    </submittedName>
</protein>
<keyword evidence="5" id="KW-1185">Reference proteome</keyword>
<dbReference type="AlphaFoldDB" id="A0A4P2VK59"/>
<dbReference type="GO" id="GO:0001522">
    <property type="term" value="P:pseudouridine synthesis"/>
    <property type="evidence" value="ECO:0007669"/>
    <property type="project" value="InterPro"/>
</dbReference>
<dbReference type="GO" id="GO:0009982">
    <property type="term" value="F:pseudouridine synthase activity"/>
    <property type="evidence" value="ECO:0007669"/>
    <property type="project" value="InterPro"/>
</dbReference>
<dbReference type="PROSITE" id="PS50984">
    <property type="entry name" value="TRUD"/>
    <property type="match status" value="1"/>
</dbReference>
<evidence type="ECO:0000256" key="1">
    <source>
        <dbReference type="ARBA" id="ARBA00007953"/>
    </source>
</evidence>
<dbReference type="PANTHER" id="PTHR13326">
    <property type="entry name" value="TRNA PSEUDOURIDINE SYNTHASE D"/>
    <property type="match status" value="1"/>
</dbReference>
<gene>
    <name evidence="4" type="ORF">NAS2_0255</name>
</gene>
<dbReference type="Proteomes" id="UP000509448">
    <property type="component" value="Chromosome"/>
</dbReference>
<dbReference type="GO" id="GO:0003723">
    <property type="term" value="F:RNA binding"/>
    <property type="evidence" value="ECO:0007669"/>
    <property type="project" value="InterPro"/>
</dbReference>
<dbReference type="EMBL" id="AP018732">
    <property type="protein sequence ID" value="BBE41648.1"/>
    <property type="molecule type" value="Genomic_DNA"/>
</dbReference>
<dbReference type="SUPFAM" id="SSF55120">
    <property type="entry name" value="Pseudouridine synthase"/>
    <property type="match status" value="1"/>
</dbReference>
<dbReference type="KEGG" id="ccai:NAS2_0255"/>
<keyword evidence="2" id="KW-0413">Isomerase</keyword>
<dbReference type="InterPro" id="IPR042214">
    <property type="entry name" value="TruD_catalytic"/>
</dbReference>
<dbReference type="InterPro" id="IPR011760">
    <property type="entry name" value="PsdUridine_synth_TruD_insert"/>
</dbReference>
<dbReference type="Gene3D" id="3.30.2350.20">
    <property type="entry name" value="TruD, catalytic domain"/>
    <property type="match status" value="2"/>
</dbReference>
<evidence type="ECO:0000313" key="5">
    <source>
        <dbReference type="Proteomes" id="UP000509448"/>
    </source>
</evidence>
<proteinExistence type="inferred from homology"/>
<dbReference type="RefSeq" id="WP_174447969.1">
    <property type="nucleotide sequence ID" value="NZ_AP018732.1"/>
</dbReference>
<evidence type="ECO:0000313" key="4">
    <source>
        <dbReference type="EMBL" id="BBE41648.1"/>
    </source>
</evidence>
<comment type="similarity">
    <text evidence="1">Belongs to the pseudouridine synthase TruD family.</text>
</comment>
<name>A0A4P2VK59_9ARCH</name>
<evidence type="ECO:0000256" key="2">
    <source>
        <dbReference type="ARBA" id="ARBA00023235"/>
    </source>
</evidence>
<dbReference type="GeneID" id="55584072"/>
<sequence>MNEDPVRRAGALSGLDAQLGMLVYSTSVRGMGGRVKDRCDDFVVSEVLAARPSAGRLPAFAVVKVDRNTIDVAEELGAAAGCRIRFWGLKDKRSISAQFMQCAGVSGGRPRGNIRGDGWIARYVGLWEELEPRHFAGNAFSIRVLGIERGVYDGSFHQVADALQSGGIANFFGYQRFGAVNQNHIAGGCIVRRDLGGSQSDGCPKRDELRSIPRRIRRLMVNAYQSYLFNASLSRVISEEGGLPRRSAIVHRVTVHPFPRVLDEPISGNASIEGTVPSAPVPGYAYRSRGDSYSRALDEIMREEGVTPRDFYVDDMPEVSEEGYWRPAVVLGRIGARIGEREDTVLTMLLQRGSYATVVLREIMKPSDPVSSGLTR</sequence>
<dbReference type="InterPro" id="IPR020103">
    <property type="entry name" value="PsdUridine_synth_cat_dom_sf"/>
</dbReference>
<feature type="domain" description="TRUD" evidence="3">
    <location>
        <begin position="167"/>
        <end position="331"/>
    </location>
</feature>
<accession>A0A4P2VK59</accession>
<dbReference type="PANTHER" id="PTHR13326:SF21">
    <property type="entry name" value="PSEUDOURIDYLATE SYNTHASE PUS7L"/>
    <property type="match status" value="1"/>
</dbReference>
<organism evidence="4 5">
    <name type="scientific">Conexivisphaera calida</name>
    <dbReference type="NCBI Taxonomy" id="1874277"/>
    <lineage>
        <taxon>Archaea</taxon>
        <taxon>Nitrososphaerota</taxon>
        <taxon>Conexivisphaeria</taxon>
        <taxon>Conexivisphaerales</taxon>
        <taxon>Conexivisphaeraceae</taxon>
        <taxon>Conexivisphaera</taxon>
    </lineage>
</organism>
<evidence type="ECO:0000259" key="3">
    <source>
        <dbReference type="PROSITE" id="PS50984"/>
    </source>
</evidence>
<dbReference type="Pfam" id="PF01142">
    <property type="entry name" value="TruD"/>
    <property type="match status" value="2"/>
</dbReference>
<dbReference type="InterPro" id="IPR001656">
    <property type="entry name" value="PsdUridine_synth_TruD"/>
</dbReference>
<dbReference type="OrthoDB" id="1798at2157"/>